<dbReference type="EMBL" id="KQ986781">
    <property type="protein sequence ID" value="KZV58391.1"/>
    <property type="molecule type" value="Genomic_DNA"/>
</dbReference>
<gene>
    <name evidence="2" type="ORF">F511_26377</name>
</gene>
<dbReference type="AlphaFoldDB" id="A0A2Z7DJQ0"/>
<keyword evidence="3" id="KW-1185">Reference proteome</keyword>
<dbReference type="Proteomes" id="UP000250235">
    <property type="component" value="Unassembled WGS sequence"/>
</dbReference>
<proteinExistence type="predicted"/>
<evidence type="ECO:0000313" key="2">
    <source>
        <dbReference type="EMBL" id="KZV58391.1"/>
    </source>
</evidence>
<reference evidence="2 3" key="1">
    <citation type="journal article" date="2015" name="Proc. Natl. Acad. Sci. U.S.A.">
        <title>The resurrection genome of Boea hygrometrica: A blueprint for survival of dehydration.</title>
        <authorList>
            <person name="Xiao L."/>
            <person name="Yang G."/>
            <person name="Zhang L."/>
            <person name="Yang X."/>
            <person name="Zhao S."/>
            <person name="Ji Z."/>
            <person name="Zhou Q."/>
            <person name="Hu M."/>
            <person name="Wang Y."/>
            <person name="Chen M."/>
            <person name="Xu Y."/>
            <person name="Jin H."/>
            <person name="Xiao X."/>
            <person name="Hu G."/>
            <person name="Bao F."/>
            <person name="Hu Y."/>
            <person name="Wan P."/>
            <person name="Li L."/>
            <person name="Deng X."/>
            <person name="Kuang T."/>
            <person name="Xiang C."/>
            <person name="Zhu J.K."/>
            <person name="Oliver M.J."/>
            <person name="He Y."/>
        </authorList>
    </citation>
    <scope>NUCLEOTIDE SEQUENCE [LARGE SCALE GENOMIC DNA]</scope>
    <source>
        <strain evidence="3">cv. XS01</strain>
    </source>
</reference>
<feature type="compositionally biased region" description="Basic and acidic residues" evidence="1">
    <location>
        <begin position="7"/>
        <end position="17"/>
    </location>
</feature>
<protein>
    <submittedName>
        <fullName evidence="2">Syntaxin-132-like</fullName>
    </submittedName>
</protein>
<accession>A0A2Z7DJQ0</accession>
<evidence type="ECO:0000256" key="1">
    <source>
        <dbReference type="SAM" id="MobiDB-lite"/>
    </source>
</evidence>
<organism evidence="2 3">
    <name type="scientific">Dorcoceras hygrometricum</name>
    <dbReference type="NCBI Taxonomy" id="472368"/>
    <lineage>
        <taxon>Eukaryota</taxon>
        <taxon>Viridiplantae</taxon>
        <taxon>Streptophyta</taxon>
        <taxon>Embryophyta</taxon>
        <taxon>Tracheophyta</taxon>
        <taxon>Spermatophyta</taxon>
        <taxon>Magnoliopsida</taxon>
        <taxon>eudicotyledons</taxon>
        <taxon>Gunneridae</taxon>
        <taxon>Pentapetalae</taxon>
        <taxon>asterids</taxon>
        <taxon>lamiids</taxon>
        <taxon>Lamiales</taxon>
        <taxon>Gesneriaceae</taxon>
        <taxon>Didymocarpoideae</taxon>
        <taxon>Trichosporeae</taxon>
        <taxon>Loxocarpinae</taxon>
        <taxon>Dorcoceras</taxon>
    </lineage>
</organism>
<evidence type="ECO:0000313" key="3">
    <source>
        <dbReference type="Proteomes" id="UP000250235"/>
    </source>
</evidence>
<name>A0A2Z7DJQ0_9LAMI</name>
<sequence length="128" mass="14920">MEPVTVTDEHGDKEKDVAGATAKHRIEQNFPCRIGDRRTNDRLEEPRITVIGRNSNTRELVALLNLGCHRHLHKKGVEQRRRPWCRRDDGKQQVRCSDSQMASKQFRNLVAAGEWLRKLKITEEHRSD</sequence>
<feature type="region of interest" description="Disordered" evidence="1">
    <location>
        <begin position="1"/>
        <end position="21"/>
    </location>
</feature>